<keyword evidence="2" id="KW-1185">Reference proteome</keyword>
<reference evidence="2" key="1">
    <citation type="submission" date="2010-12" db="EMBL/GenBank/DDBJ databases">
        <title>The genome sequence of Filifactor alocis strain ATCC 35896.</title>
        <authorList>
            <consortium name="The Broad Institute Genome Sequencing Platform"/>
            <person name="Ward D."/>
            <person name="Earl A."/>
            <person name="Feldgarden M."/>
            <person name="Young S.K."/>
            <person name="Gargeya S."/>
            <person name="Zeng Q."/>
            <person name="Alvarado L."/>
            <person name="Berlin A."/>
            <person name="Bochicchio J."/>
            <person name="Chapman S.B."/>
            <person name="Chen Z."/>
            <person name="Freedman E."/>
            <person name="Gellesch M."/>
            <person name="Goldberg J."/>
            <person name="Griggs A."/>
            <person name="Gujja S."/>
            <person name="Heilman E."/>
            <person name="Heiman D."/>
            <person name="Howarth C."/>
            <person name="Mehta T."/>
            <person name="Neiman D."/>
            <person name="Pearson M."/>
            <person name="Roberts A."/>
            <person name="Saif S."/>
            <person name="Shea T."/>
            <person name="Shenoy N."/>
            <person name="Sisk P."/>
            <person name="Stolte C."/>
            <person name="Sykes S."/>
            <person name="White J."/>
            <person name="Yandava C."/>
            <person name="Izard J."/>
            <person name="Blanton J.M."/>
            <person name="Baranova O.V."/>
            <person name="Tanner A.C."/>
            <person name="Dewhirst F.E."/>
            <person name="Haas B."/>
            <person name="Nusbaum C."/>
            <person name="Birren B."/>
        </authorList>
    </citation>
    <scope>NUCLEOTIDE SEQUENCE [LARGE SCALE GENOMIC DNA]</scope>
    <source>
        <strain evidence="2">ATCC 35896 / D40 B5</strain>
    </source>
</reference>
<evidence type="ECO:0000313" key="1">
    <source>
        <dbReference type="EMBL" id="EFE28349.2"/>
    </source>
</evidence>
<dbReference type="AlphaFoldDB" id="D6GRQ8"/>
<accession>D6GRQ8</accession>
<evidence type="ECO:0000313" key="2">
    <source>
        <dbReference type="Proteomes" id="UP000007468"/>
    </source>
</evidence>
<proteinExistence type="predicted"/>
<dbReference type="EMBL" id="CP002390">
    <property type="protein sequence ID" value="EFE28349.2"/>
    <property type="molecule type" value="Genomic_DNA"/>
</dbReference>
<gene>
    <name evidence="1" type="ordered locus">HMPREF0389_00264</name>
</gene>
<name>D6GRQ8_FILAD</name>
<sequence length="52" mass="6212">MVPYYSYGNVSKNDLPNLFEQMSNSNANRYNDNYDAKNSRNKFEKQWKGIKE</sequence>
<dbReference type="STRING" id="546269.HMPREF0389_00264"/>
<dbReference type="Proteomes" id="UP000007468">
    <property type="component" value="Chromosome"/>
</dbReference>
<dbReference type="KEGG" id="faa:HMPREF0389_00264"/>
<organism evidence="1 2">
    <name type="scientific">Filifactor alocis (strain ATCC 35896 / CCUG 47790 / D40 B5)</name>
    <name type="common">Fusobacterium alocis</name>
    <dbReference type="NCBI Taxonomy" id="546269"/>
    <lineage>
        <taxon>Bacteria</taxon>
        <taxon>Bacillati</taxon>
        <taxon>Bacillota</taxon>
        <taxon>Clostridia</taxon>
        <taxon>Peptostreptococcales</taxon>
        <taxon>Filifactoraceae</taxon>
        <taxon>Filifactor</taxon>
    </lineage>
</organism>
<dbReference type="HOGENOM" id="CLU_3080087_0_0_9"/>
<protein>
    <submittedName>
        <fullName evidence="1">Uncharacterized protein</fullName>
    </submittedName>
</protein>